<name>A0A3P5WSN0_9RHOB</name>
<proteinExistence type="predicted"/>
<evidence type="ECO:0000313" key="1">
    <source>
        <dbReference type="EMBL" id="VDC24718.1"/>
    </source>
</evidence>
<accession>A0A3P5WSN0</accession>
<dbReference type="AlphaFoldDB" id="A0A3P5WSN0"/>
<evidence type="ECO:0000313" key="2">
    <source>
        <dbReference type="Proteomes" id="UP000277498"/>
    </source>
</evidence>
<keyword evidence="2" id="KW-1185">Reference proteome</keyword>
<dbReference type="EMBL" id="UXAW01000051">
    <property type="protein sequence ID" value="VDC24718.1"/>
    <property type="molecule type" value="Genomic_DNA"/>
</dbReference>
<sequence>MRLSFILSPLMVLVCTACVDPGGDGVLTHSEHSLTAADRARIEAGMAGYLKTPVQLSGLRSSYGLGDGNVQVCGYVTTVTGGRTPPPALFAGTLLSSGPFVPYRVPGAGQDPQRIAAVQAFCRSQQIEI</sequence>
<protein>
    <submittedName>
        <fullName evidence="1">Uncharacterized protein</fullName>
    </submittedName>
</protein>
<dbReference type="Proteomes" id="UP000277498">
    <property type="component" value="Unassembled WGS sequence"/>
</dbReference>
<reference evidence="1 2" key="1">
    <citation type="submission" date="2018-11" db="EMBL/GenBank/DDBJ databases">
        <authorList>
            <person name="Criscuolo A."/>
        </authorList>
    </citation>
    <scope>NUCLEOTIDE SEQUENCE [LARGE SCALE GENOMIC DNA]</scope>
    <source>
        <strain evidence="1">ACIP111625</strain>
    </source>
</reference>
<organism evidence="1 2">
    <name type="scientific">Pseudogemmobacter humi</name>
    <dbReference type="NCBI Taxonomy" id="2483812"/>
    <lineage>
        <taxon>Bacteria</taxon>
        <taxon>Pseudomonadati</taxon>
        <taxon>Pseudomonadota</taxon>
        <taxon>Alphaproteobacteria</taxon>
        <taxon>Rhodobacterales</taxon>
        <taxon>Paracoccaceae</taxon>
        <taxon>Pseudogemmobacter</taxon>
    </lineage>
</organism>
<gene>
    <name evidence="1" type="ORF">XINFAN_01278</name>
</gene>